<organism evidence="2 3">
    <name type="scientific">Pseudonocardia zijingensis</name>
    <dbReference type="NCBI Taxonomy" id="153376"/>
    <lineage>
        <taxon>Bacteria</taxon>
        <taxon>Bacillati</taxon>
        <taxon>Actinomycetota</taxon>
        <taxon>Actinomycetes</taxon>
        <taxon>Pseudonocardiales</taxon>
        <taxon>Pseudonocardiaceae</taxon>
        <taxon>Pseudonocardia</taxon>
    </lineage>
</organism>
<comment type="caution">
    <text evidence="2">The sequence shown here is derived from an EMBL/GenBank/DDBJ whole genome shotgun (WGS) entry which is preliminary data.</text>
</comment>
<reference evidence="3" key="1">
    <citation type="journal article" date="2019" name="Int. J. Syst. Evol. Microbiol.">
        <title>The Global Catalogue of Microorganisms (GCM) 10K type strain sequencing project: providing services to taxonomists for standard genome sequencing and annotation.</title>
        <authorList>
            <consortium name="The Broad Institute Genomics Platform"/>
            <consortium name="The Broad Institute Genome Sequencing Center for Infectious Disease"/>
            <person name="Wu L."/>
            <person name="Ma J."/>
        </authorList>
    </citation>
    <scope>NUCLEOTIDE SEQUENCE [LARGE SCALE GENOMIC DNA]</scope>
    <source>
        <strain evidence="3">JCM 11117</strain>
    </source>
</reference>
<accession>A0ABP4B8G6</accession>
<name>A0ABP4B8G6_9PSEU</name>
<protein>
    <submittedName>
        <fullName evidence="2">Uncharacterized protein</fullName>
    </submittedName>
</protein>
<keyword evidence="3" id="KW-1185">Reference proteome</keyword>
<gene>
    <name evidence="2" type="ORF">GCM10009559_42780</name>
</gene>
<dbReference type="EMBL" id="BAAAHP010000117">
    <property type="protein sequence ID" value="GAA0944967.1"/>
    <property type="molecule type" value="Genomic_DNA"/>
</dbReference>
<dbReference type="Proteomes" id="UP001499967">
    <property type="component" value="Unassembled WGS sequence"/>
</dbReference>
<evidence type="ECO:0000313" key="2">
    <source>
        <dbReference type="EMBL" id="GAA0944967.1"/>
    </source>
</evidence>
<sequence>MRFASGPVAPLATFLNQALSPTSFARIASARSADPVDGSRMSPRFETRPPSNTLCSFRGASLTAR</sequence>
<feature type="region of interest" description="Disordered" evidence="1">
    <location>
        <begin position="30"/>
        <end position="52"/>
    </location>
</feature>
<proteinExistence type="predicted"/>
<evidence type="ECO:0000313" key="3">
    <source>
        <dbReference type="Proteomes" id="UP001499967"/>
    </source>
</evidence>
<evidence type="ECO:0000256" key="1">
    <source>
        <dbReference type="SAM" id="MobiDB-lite"/>
    </source>
</evidence>